<dbReference type="EMBL" id="KV428048">
    <property type="protein sequence ID" value="KZT39282.1"/>
    <property type="molecule type" value="Genomic_DNA"/>
</dbReference>
<dbReference type="PANTHER" id="PTHR12270:SF25">
    <property type="entry name" value="GLYCOSYLTRANSFERASE-LIKE PROTEIN LARGE"/>
    <property type="match status" value="1"/>
</dbReference>
<dbReference type="PANTHER" id="PTHR12270">
    <property type="entry name" value="GLYCOSYLTRANSFERASE-RELATED"/>
    <property type="match status" value="1"/>
</dbReference>
<keyword evidence="5" id="KW-0472">Membrane</keyword>
<keyword evidence="6" id="KW-0325">Glycoprotein</keyword>
<keyword evidence="2" id="KW-0812">Transmembrane</keyword>
<comment type="subcellular location">
    <subcellularLocation>
        <location evidence="1">Membrane</location>
        <topology evidence="1">Single-pass type II membrane protein</topology>
    </subcellularLocation>
</comment>
<dbReference type="STRING" id="1314776.A0A166E7B9"/>
<evidence type="ECO:0000256" key="2">
    <source>
        <dbReference type="ARBA" id="ARBA00022692"/>
    </source>
</evidence>
<keyword evidence="7" id="KW-0732">Signal</keyword>
<dbReference type="GO" id="GO:0015020">
    <property type="term" value="F:glucuronosyltransferase activity"/>
    <property type="evidence" value="ECO:0007669"/>
    <property type="project" value="TreeGrafter"/>
</dbReference>
<organism evidence="8 9">
    <name type="scientific">Sistotremastrum suecicum HHB10207 ss-3</name>
    <dbReference type="NCBI Taxonomy" id="1314776"/>
    <lineage>
        <taxon>Eukaryota</taxon>
        <taxon>Fungi</taxon>
        <taxon>Dikarya</taxon>
        <taxon>Basidiomycota</taxon>
        <taxon>Agaricomycotina</taxon>
        <taxon>Agaricomycetes</taxon>
        <taxon>Sistotremastrales</taxon>
        <taxon>Sistotremastraceae</taxon>
        <taxon>Sistotremastrum</taxon>
    </lineage>
</organism>
<evidence type="ECO:0000256" key="3">
    <source>
        <dbReference type="ARBA" id="ARBA00022968"/>
    </source>
</evidence>
<evidence type="ECO:0000256" key="5">
    <source>
        <dbReference type="ARBA" id="ARBA00023136"/>
    </source>
</evidence>
<evidence type="ECO:0000313" key="9">
    <source>
        <dbReference type="Proteomes" id="UP000076798"/>
    </source>
</evidence>
<dbReference type="GO" id="GO:0042285">
    <property type="term" value="F:xylosyltransferase activity"/>
    <property type="evidence" value="ECO:0007669"/>
    <property type="project" value="TreeGrafter"/>
</dbReference>
<dbReference type="InterPro" id="IPR051292">
    <property type="entry name" value="Xyl/GlcA_transferase"/>
</dbReference>
<evidence type="ECO:0000256" key="4">
    <source>
        <dbReference type="ARBA" id="ARBA00022989"/>
    </source>
</evidence>
<accession>A0A166E7B9</accession>
<feature type="chain" id="PRO_5007872593" description="Glycosyltransferase family 49 protein" evidence="7">
    <location>
        <begin position="26"/>
        <end position="467"/>
    </location>
</feature>
<evidence type="ECO:0000256" key="1">
    <source>
        <dbReference type="ARBA" id="ARBA00004606"/>
    </source>
</evidence>
<keyword evidence="3" id="KW-0735">Signal-anchor</keyword>
<keyword evidence="4" id="KW-1133">Transmembrane helix</keyword>
<dbReference type="GO" id="GO:0016020">
    <property type="term" value="C:membrane"/>
    <property type="evidence" value="ECO:0007669"/>
    <property type="project" value="UniProtKB-SubCell"/>
</dbReference>
<reference evidence="8 9" key="1">
    <citation type="journal article" date="2016" name="Mol. Biol. Evol.">
        <title>Comparative Genomics of Early-Diverging Mushroom-Forming Fungi Provides Insights into the Origins of Lignocellulose Decay Capabilities.</title>
        <authorList>
            <person name="Nagy L.G."/>
            <person name="Riley R."/>
            <person name="Tritt A."/>
            <person name="Adam C."/>
            <person name="Daum C."/>
            <person name="Floudas D."/>
            <person name="Sun H."/>
            <person name="Yadav J.S."/>
            <person name="Pangilinan J."/>
            <person name="Larsson K.H."/>
            <person name="Matsuura K."/>
            <person name="Barry K."/>
            <person name="Labutti K."/>
            <person name="Kuo R."/>
            <person name="Ohm R.A."/>
            <person name="Bhattacharya S.S."/>
            <person name="Shirouzu T."/>
            <person name="Yoshinaga Y."/>
            <person name="Martin F.M."/>
            <person name="Grigoriev I.V."/>
            <person name="Hibbett D.S."/>
        </authorList>
    </citation>
    <scope>NUCLEOTIDE SEQUENCE [LARGE SCALE GENOMIC DNA]</scope>
    <source>
        <strain evidence="8 9">HHB10207 ss-3</strain>
    </source>
</reference>
<sequence>MAVSKCWRPLQLVLSLYLSVTILWGKEPISGIFLPTVRSLFVHPLVSAASTASINTVTLSHPVNESALVDWPPSTLVQSHSSSFSTRSIPSKIAPFYYKAAYDSSLLPQDITITTLVTQNRFNVLANLAERYQGPISAAIHIPSSPSPIPLLTELHKLYTSNPYMRTYVDVHLVIDSQERQFNMWRNVARHYARTELVMMLDVDFVVCTDFRTKLLAQASKSNKGKIKADGGIMERVRSGQVALVVPAFEYVDQDEGKNVSAFPRDKPTLVDLVKKDKITMFHQSWLPGHGSTNYKKYLSLPPLQPPTSKSAKKNSNTTMTSASTLYKVTTYQHSYEPYIIFSKSLGSWCDERFVGYGGNKAACLYGMYVEGGVEFWVMGDDFLIHRAHGYEEKVRTKERKINQKVYMNYRSELCLRRLEHLVQIGDAEGGIRSRRGKNVLKECSKIKGIAGNVLKVRLMSVLSYGG</sequence>
<dbReference type="GO" id="GO:0035269">
    <property type="term" value="P:protein O-linked glycosylation via mannose"/>
    <property type="evidence" value="ECO:0007669"/>
    <property type="project" value="TreeGrafter"/>
</dbReference>
<gene>
    <name evidence="8" type="ORF">SISSUDRAFT_1020312</name>
</gene>
<evidence type="ECO:0000256" key="7">
    <source>
        <dbReference type="SAM" id="SignalP"/>
    </source>
</evidence>
<keyword evidence="9" id="KW-1185">Reference proteome</keyword>
<proteinExistence type="predicted"/>
<dbReference type="AlphaFoldDB" id="A0A166E7B9"/>
<feature type="signal peptide" evidence="7">
    <location>
        <begin position="1"/>
        <end position="25"/>
    </location>
</feature>
<evidence type="ECO:0008006" key="10">
    <source>
        <dbReference type="Google" id="ProtNLM"/>
    </source>
</evidence>
<evidence type="ECO:0000313" key="8">
    <source>
        <dbReference type="EMBL" id="KZT39282.1"/>
    </source>
</evidence>
<name>A0A166E7B9_9AGAM</name>
<dbReference type="Proteomes" id="UP000076798">
    <property type="component" value="Unassembled WGS sequence"/>
</dbReference>
<protein>
    <recommendedName>
        <fullName evidence="10">Glycosyltransferase family 49 protein</fullName>
    </recommendedName>
</protein>
<evidence type="ECO:0000256" key="6">
    <source>
        <dbReference type="ARBA" id="ARBA00023180"/>
    </source>
</evidence>
<dbReference type="Pfam" id="PF13896">
    <property type="entry name" value="Glyco_transf_49"/>
    <property type="match status" value="2"/>
</dbReference>
<dbReference type="OrthoDB" id="411524at2759"/>